<accession>B3DYZ9</accession>
<evidence type="ECO:0000313" key="1">
    <source>
        <dbReference type="EMBL" id="ACD82521.1"/>
    </source>
</evidence>
<dbReference type="EMBL" id="CP000975">
    <property type="protein sequence ID" value="ACD82521.1"/>
    <property type="molecule type" value="Genomic_DNA"/>
</dbReference>
<dbReference type="AlphaFoldDB" id="B3DYZ9"/>
<reference evidence="1 2" key="1">
    <citation type="journal article" date="2008" name="Biol. Direct">
        <title>Complete genome sequence of the extremely acidophilic methanotroph isolate V4, Methylacidiphilum infernorum, a representative of the bacterial phylum Verrucomicrobia.</title>
        <authorList>
            <person name="Hou S."/>
            <person name="Makarova K.S."/>
            <person name="Saw J.H."/>
            <person name="Senin P."/>
            <person name="Ly B.V."/>
            <person name="Zhou Z."/>
            <person name="Ren Y."/>
            <person name="Wang J."/>
            <person name="Galperin M.Y."/>
            <person name="Omelchenko M.V."/>
            <person name="Wolf Y.I."/>
            <person name="Yutin N."/>
            <person name="Koonin E.V."/>
            <person name="Stott M.B."/>
            <person name="Mountain B.W."/>
            <person name="Crowe M.A."/>
            <person name="Smirnova A.V."/>
            <person name="Dunfield P.F."/>
            <person name="Feng L."/>
            <person name="Wang L."/>
            <person name="Alam M."/>
        </authorList>
    </citation>
    <scope>NUCLEOTIDE SEQUENCE [LARGE SCALE GENOMIC DNA]</scope>
    <source>
        <strain evidence="2">Isolate V4</strain>
    </source>
</reference>
<dbReference type="KEGG" id="min:Minf_0463"/>
<proteinExistence type="predicted"/>
<dbReference type="HOGENOM" id="CLU_3374606_0_0_0"/>
<sequence>MSEARGKDKNSLGPEPFEKRWSLLELFYFYAIFF</sequence>
<protein>
    <submittedName>
        <fullName evidence="1">Uncharacterized protein</fullName>
    </submittedName>
</protein>
<organism evidence="1 2">
    <name type="scientific">Methylacidiphilum infernorum (isolate V4)</name>
    <name type="common">Methylokorus infernorum (strain V4)</name>
    <dbReference type="NCBI Taxonomy" id="481448"/>
    <lineage>
        <taxon>Bacteria</taxon>
        <taxon>Pseudomonadati</taxon>
        <taxon>Verrucomicrobiota</taxon>
        <taxon>Methylacidiphilae</taxon>
        <taxon>Methylacidiphilales</taxon>
        <taxon>Methylacidiphilaceae</taxon>
        <taxon>Methylacidiphilum (ex Ratnadevi et al. 2023)</taxon>
    </lineage>
</organism>
<dbReference type="Proteomes" id="UP000009149">
    <property type="component" value="Chromosome"/>
</dbReference>
<evidence type="ECO:0000313" key="2">
    <source>
        <dbReference type="Proteomes" id="UP000009149"/>
    </source>
</evidence>
<gene>
    <name evidence="1" type="ordered locus">Minf_0463</name>
</gene>
<name>B3DYZ9_METI4</name>